<comment type="subcellular location">
    <subcellularLocation>
        <location evidence="1">Cytoplasm</location>
    </subcellularLocation>
</comment>
<evidence type="ECO:0000313" key="4">
    <source>
        <dbReference type="EMBL" id="GBP09091.1"/>
    </source>
</evidence>
<name>A0A4C1T744_EUMVA</name>
<reference evidence="4 5" key="1">
    <citation type="journal article" date="2019" name="Commun. Biol.">
        <title>The bagworm genome reveals a unique fibroin gene that provides high tensile strength.</title>
        <authorList>
            <person name="Kono N."/>
            <person name="Nakamura H."/>
            <person name="Ohtoshi R."/>
            <person name="Tomita M."/>
            <person name="Numata K."/>
            <person name="Arakawa K."/>
        </authorList>
    </citation>
    <scope>NUCLEOTIDE SEQUENCE [LARGE SCALE GENOMIC DNA]</scope>
</reference>
<keyword evidence="2" id="KW-0963">Cytoplasm</keyword>
<protein>
    <submittedName>
        <fullName evidence="4">Probable RNA helicase armi</fullName>
    </submittedName>
</protein>
<keyword evidence="5" id="KW-1185">Reference proteome</keyword>
<dbReference type="GO" id="GO:0004386">
    <property type="term" value="F:helicase activity"/>
    <property type="evidence" value="ECO:0007669"/>
    <property type="project" value="UniProtKB-KW"/>
</dbReference>
<keyword evidence="4" id="KW-0067">ATP-binding</keyword>
<dbReference type="GO" id="GO:0005737">
    <property type="term" value="C:cytoplasm"/>
    <property type="evidence" value="ECO:0007669"/>
    <property type="project" value="UniProtKB-SubCell"/>
</dbReference>
<evidence type="ECO:0000256" key="1">
    <source>
        <dbReference type="ARBA" id="ARBA00004496"/>
    </source>
</evidence>
<evidence type="ECO:0000256" key="2">
    <source>
        <dbReference type="ARBA" id="ARBA00022490"/>
    </source>
</evidence>
<dbReference type="OrthoDB" id="6513042at2759"/>
<dbReference type="SUPFAM" id="SSF52540">
    <property type="entry name" value="P-loop containing nucleoside triphosphate hydrolases"/>
    <property type="match status" value="1"/>
</dbReference>
<dbReference type="Pfam" id="PF13086">
    <property type="entry name" value="AAA_11"/>
    <property type="match status" value="1"/>
</dbReference>
<feature type="domain" description="DNA2/NAM7 helicase helicase" evidence="3">
    <location>
        <begin position="199"/>
        <end position="273"/>
    </location>
</feature>
<organism evidence="4 5">
    <name type="scientific">Eumeta variegata</name>
    <name type="common">Bagworm moth</name>
    <name type="synonym">Eumeta japonica</name>
    <dbReference type="NCBI Taxonomy" id="151549"/>
    <lineage>
        <taxon>Eukaryota</taxon>
        <taxon>Metazoa</taxon>
        <taxon>Ecdysozoa</taxon>
        <taxon>Arthropoda</taxon>
        <taxon>Hexapoda</taxon>
        <taxon>Insecta</taxon>
        <taxon>Pterygota</taxon>
        <taxon>Neoptera</taxon>
        <taxon>Endopterygota</taxon>
        <taxon>Lepidoptera</taxon>
        <taxon>Glossata</taxon>
        <taxon>Ditrysia</taxon>
        <taxon>Tineoidea</taxon>
        <taxon>Psychidae</taxon>
        <taxon>Oiketicinae</taxon>
        <taxon>Eumeta</taxon>
    </lineage>
</organism>
<comment type="caution">
    <text evidence="4">The sequence shown here is derived from an EMBL/GenBank/DDBJ whole genome shotgun (WGS) entry which is preliminary data.</text>
</comment>
<accession>A0A4C1T744</accession>
<dbReference type="PANTHER" id="PTHR45418">
    <property type="entry name" value="CANCER/TESTIS ANTIGEN 55"/>
    <property type="match status" value="1"/>
</dbReference>
<dbReference type="Gene3D" id="3.40.50.300">
    <property type="entry name" value="P-loop containing nucleotide triphosphate hydrolases"/>
    <property type="match status" value="1"/>
</dbReference>
<dbReference type="AlphaFoldDB" id="A0A4C1T744"/>
<dbReference type="STRING" id="151549.A0A4C1T744"/>
<evidence type="ECO:0000259" key="3">
    <source>
        <dbReference type="Pfam" id="PF13086"/>
    </source>
</evidence>
<gene>
    <name evidence="4" type="primary">armi</name>
    <name evidence="4" type="ORF">EVAR_72566_1</name>
</gene>
<keyword evidence="4" id="KW-0547">Nucleotide-binding</keyword>
<dbReference type="PANTHER" id="PTHR45418:SF1">
    <property type="entry name" value="CANCER_TESTIS ANTIGEN 55"/>
    <property type="match status" value="1"/>
</dbReference>
<keyword evidence="4" id="KW-0378">Hydrolase</keyword>
<dbReference type="EMBL" id="BGZK01004453">
    <property type="protein sequence ID" value="GBP09091.1"/>
    <property type="molecule type" value="Genomic_DNA"/>
</dbReference>
<evidence type="ECO:0000313" key="5">
    <source>
        <dbReference type="Proteomes" id="UP000299102"/>
    </source>
</evidence>
<dbReference type="InterPro" id="IPR027417">
    <property type="entry name" value="P-loop_NTPase"/>
</dbReference>
<sequence length="312" mass="35107">MIVNVRILREGDYLALTIENLSERRPSLVLGDVQKYNGRLPFGILFSRFGFANNIAPSSELSDIWAKSFFPSNIQLRSKPQLDVQLNKDYDIVFKNTKFQWQTITLVETILQLVKHLPNSRLLVGTPSNSSADLITTRLLDSGDLCPGDFIRLVSQNQIEKELIPEHLLPYCATIDISADGTSNDDMIITESGLKLKCQMKYLGRHRVTISTCSTLGNFLQMDFAKGHFTHALIDESGQCTEPEIMITITQVSRYRGQVILAGDPNQLQAVVTNRYAAENGYDLSFLERILARSPYLRTSLDIRSHVVLILA</sequence>
<keyword evidence="4" id="KW-0347">Helicase</keyword>
<dbReference type="Proteomes" id="UP000299102">
    <property type="component" value="Unassembled WGS sequence"/>
</dbReference>
<proteinExistence type="predicted"/>
<dbReference type="InterPro" id="IPR041677">
    <property type="entry name" value="DNA2/NAM7_AAA_11"/>
</dbReference>